<gene>
    <name evidence="7" type="ORF">HHA04nite_06540</name>
</gene>
<protein>
    <submittedName>
        <fullName evidence="7">GntR family transcriptional regulator</fullName>
    </submittedName>
</protein>
<proteinExistence type="inferred from homology"/>
<keyword evidence="4" id="KW-0238">DNA-binding</keyword>
<dbReference type="PANTHER" id="PTHR46577">
    <property type="entry name" value="HTH-TYPE TRANSCRIPTIONAL REGULATORY PROTEIN GABR"/>
    <property type="match status" value="1"/>
</dbReference>
<dbReference type="CDD" id="cd00609">
    <property type="entry name" value="AAT_like"/>
    <property type="match status" value="1"/>
</dbReference>
<accession>A0ABQ0U137</accession>
<dbReference type="SMART" id="SM00345">
    <property type="entry name" value="HTH_GNTR"/>
    <property type="match status" value="1"/>
</dbReference>
<dbReference type="PROSITE" id="PS50949">
    <property type="entry name" value="HTH_GNTR"/>
    <property type="match status" value="1"/>
</dbReference>
<evidence type="ECO:0000256" key="2">
    <source>
        <dbReference type="ARBA" id="ARBA00022898"/>
    </source>
</evidence>
<dbReference type="EMBL" id="BJUS01000004">
    <property type="protein sequence ID" value="GEK72110.1"/>
    <property type="molecule type" value="Genomic_DNA"/>
</dbReference>
<dbReference type="InterPro" id="IPR015424">
    <property type="entry name" value="PyrdxlP-dep_Trfase"/>
</dbReference>
<reference evidence="7 8" key="1">
    <citation type="submission" date="2019-07" db="EMBL/GenBank/DDBJ databases">
        <title>Whole genome shotgun sequence of Halomonas halophila NBRC 102604.</title>
        <authorList>
            <person name="Hosoyama A."/>
            <person name="Uohara A."/>
            <person name="Ohji S."/>
            <person name="Ichikawa N."/>
        </authorList>
    </citation>
    <scope>NUCLEOTIDE SEQUENCE [LARGE SCALE GENOMIC DNA]</scope>
    <source>
        <strain evidence="7 8">NBRC 102604</strain>
    </source>
</reference>
<dbReference type="SUPFAM" id="SSF53383">
    <property type="entry name" value="PLP-dependent transferases"/>
    <property type="match status" value="1"/>
</dbReference>
<dbReference type="CDD" id="cd07377">
    <property type="entry name" value="WHTH_GntR"/>
    <property type="match status" value="1"/>
</dbReference>
<dbReference type="InterPro" id="IPR000524">
    <property type="entry name" value="Tscrpt_reg_HTH_GntR"/>
</dbReference>
<keyword evidence="8" id="KW-1185">Reference proteome</keyword>
<evidence type="ECO:0000256" key="5">
    <source>
        <dbReference type="ARBA" id="ARBA00023163"/>
    </source>
</evidence>
<dbReference type="Pfam" id="PF00155">
    <property type="entry name" value="Aminotran_1_2"/>
    <property type="match status" value="1"/>
</dbReference>
<organism evidence="7 8">
    <name type="scientific">Halomonas halophila</name>
    <dbReference type="NCBI Taxonomy" id="29573"/>
    <lineage>
        <taxon>Bacteria</taxon>
        <taxon>Pseudomonadati</taxon>
        <taxon>Pseudomonadota</taxon>
        <taxon>Gammaproteobacteria</taxon>
        <taxon>Oceanospirillales</taxon>
        <taxon>Halomonadaceae</taxon>
        <taxon>Halomonas</taxon>
    </lineage>
</organism>
<evidence type="ECO:0000256" key="4">
    <source>
        <dbReference type="ARBA" id="ARBA00023125"/>
    </source>
</evidence>
<evidence type="ECO:0000256" key="1">
    <source>
        <dbReference type="ARBA" id="ARBA00005384"/>
    </source>
</evidence>
<keyword evidence="2" id="KW-0663">Pyridoxal phosphate</keyword>
<dbReference type="Gene3D" id="1.10.10.10">
    <property type="entry name" value="Winged helix-like DNA-binding domain superfamily/Winged helix DNA-binding domain"/>
    <property type="match status" value="1"/>
</dbReference>
<dbReference type="SUPFAM" id="SSF46785">
    <property type="entry name" value="Winged helix' DNA-binding domain"/>
    <property type="match status" value="1"/>
</dbReference>
<dbReference type="InterPro" id="IPR036390">
    <property type="entry name" value="WH_DNA-bd_sf"/>
</dbReference>
<dbReference type="Gene3D" id="3.40.640.10">
    <property type="entry name" value="Type I PLP-dependent aspartate aminotransferase-like (Major domain)"/>
    <property type="match status" value="1"/>
</dbReference>
<evidence type="ECO:0000313" key="7">
    <source>
        <dbReference type="EMBL" id="GEK72110.1"/>
    </source>
</evidence>
<sequence>MTLDLTPFLQDAGPKYLAIARALSEAIRQGELAPGTRLPPHRRLAETLGVSVQTVSRAYAQAEKMGLVQSRIGSGTWINTLDDARESAYLRGQEPRRESALVDLSIAHPVCTAAHHRRFRETLASLAEHVRPEVIAANRPIAGLLHQRERASDWLAASLGVPGGPEDRVLCNGAAHGLMLAISTVVQHGDLVLTEALTDHGLIALSRTLGFQLRGVAIDERGVIPEALDLACRRLRPRAVCLTPTQLNPTGATMDEARRDAVARVLDHHGVWLIEDDVHALLEPPGLSPLAARLPNLCFHVTSLTKVALPGLRAGYLSVPRGQLHHALPRMRATTWMATPLIFELADAWLADGTLARLAIEQRELLAERQRLAGRLLAGHEFSARPTSLHLWLSLPSAWRAEELQQQAEQESMAVTTATPFMVEQAPAPRRIRLSLGAEPDLERLKGALSRLAGLLDEAPPPMQIIY</sequence>
<evidence type="ECO:0000256" key="3">
    <source>
        <dbReference type="ARBA" id="ARBA00023015"/>
    </source>
</evidence>
<dbReference type="Proteomes" id="UP000321121">
    <property type="component" value="Unassembled WGS sequence"/>
</dbReference>
<feature type="domain" description="HTH gntR-type" evidence="6">
    <location>
        <begin position="13"/>
        <end position="81"/>
    </location>
</feature>
<name>A0ABQ0U137_9GAMM</name>
<dbReference type="InterPro" id="IPR036388">
    <property type="entry name" value="WH-like_DNA-bd_sf"/>
</dbReference>
<evidence type="ECO:0000259" key="6">
    <source>
        <dbReference type="PROSITE" id="PS50949"/>
    </source>
</evidence>
<evidence type="ECO:0000313" key="8">
    <source>
        <dbReference type="Proteomes" id="UP000321121"/>
    </source>
</evidence>
<dbReference type="InterPro" id="IPR015421">
    <property type="entry name" value="PyrdxlP-dep_Trfase_major"/>
</dbReference>
<comment type="similarity">
    <text evidence="1">In the C-terminal section; belongs to the class-I pyridoxal-phosphate-dependent aminotransferase family.</text>
</comment>
<keyword evidence="3" id="KW-0805">Transcription regulation</keyword>
<dbReference type="InterPro" id="IPR004839">
    <property type="entry name" value="Aminotransferase_I/II_large"/>
</dbReference>
<comment type="caution">
    <text evidence="7">The sequence shown here is derived from an EMBL/GenBank/DDBJ whole genome shotgun (WGS) entry which is preliminary data.</text>
</comment>
<dbReference type="InterPro" id="IPR051446">
    <property type="entry name" value="HTH_trans_reg/aminotransferase"/>
</dbReference>
<dbReference type="RefSeq" id="WP_052719357.1">
    <property type="nucleotide sequence ID" value="NZ_BJUS01000004.1"/>
</dbReference>
<keyword evidence="5" id="KW-0804">Transcription</keyword>
<dbReference type="Pfam" id="PF00392">
    <property type="entry name" value="GntR"/>
    <property type="match status" value="1"/>
</dbReference>
<dbReference type="PANTHER" id="PTHR46577:SF1">
    <property type="entry name" value="HTH-TYPE TRANSCRIPTIONAL REGULATORY PROTEIN GABR"/>
    <property type="match status" value="1"/>
</dbReference>